<dbReference type="InterPro" id="IPR012967">
    <property type="entry name" value="COMT_dimerisation"/>
</dbReference>
<dbReference type="Gene3D" id="1.10.10.10">
    <property type="entry name" value="Winged helix-like DNA-binding domain superfamily/Winged helix DNA-binding domain"/>
    <property type="match status" value="1"/>
</dbReference>
<dbReference type="SUPFAM" id="SSF46785">
    <property type="entry name" value="Winged helix' DNA-binding domain"/>
    <property type="match status" value="1"/>
</dbReference>
<evidence type="ECO:0000256" key="3">
    <source>
        <dbReference type="ARBA" id="ARBA00022691"/>
    </source>
</evidence>
<keyword evidence="2 6" id="KW-0808">Transferase</keyword>
<sequence>MPTSDTITLSQADYVRLLVHGTTAFELLRTALELELFERLEKTAIGLTVDEVATALDVQPQAARVLLLGLSSLGLVEVHEGRHVNTPMVRRKLLRDSHRFLGPLVDIQARVINPAMGDLADAVRENRNVGLRHFDSPGDTLYQRLTAYPELQQVFYANMGDASAKALEQLLGLYDFSGLRHVVDLGGGDGTNAVAIAKRYPDLRVTVFDQPTVTTLAAERVDDPDVASRVAFQPADLLTDPLPTDADAICYLHIFEIWSLERNTELLRRCWEALPEGGVCLVYSFVSRDDGTGPMSAGLVSPYFLTLASGEGMTYSARDMAQAVRDAGFRQVEEHRDLGFSHALVVGRK</sequence>
<dbReference type="PIRSF" id="PIRSF005739">
    <property type="entry name" value="O-mtase"/>
    <property type="match status" value="1"/>
</dbReference>
<dbReference type="AlphaFoldDB" id="A0A097CS36"/>
<dbReference type="InterPro" id="IPR029063">
    <property type="entry name" value="SAM-dependent_MTases_sf"/>
</dbReference>
<dbReference type="Gene3D" id="3.40.50.150">
    <property type="entry name" value="Vaccinia Virus protein VP39"/>
    <property type="match status" value="1"/>
</dbReference>
<name>A0A097CS36_9ACTN</name>
<dbReference type="Gene3D" id="1.20.58.1390">
    <property type="match status" value="1"/>
</dbReference>
<dbReference type="InterPro" id="IPR016461">
    <property type="entry name" value="COMT-like"/>
</dbReference>
<feature type="domain" description="O-methyltransferase C-terminal" evidence="4">
    <location>
        <begin position="118"/>
        <end position="330"/>
    </location>
</feature>
<proteinExistence type="predicted"/>
<evidence type="ECO:0000259" key="5">
    <source>
        <dbReference type="Pfam" id="PF08100"/>
    </source>
</evidence>
<evidence type="ECO:0000256" key="2">
    <source>
        <dbReference type="ARBA" id="ARBA00022679"/>
    </source>
</evidence>
<dbReference type="GO" id="GO:0032259">
    <property type="term" value="P:methylation"/>
    <property type="evidence" value="ECO:0007669"/>
    <property type="project" value="UniProtKB-KW"/>
</dbReference>
<dbReference type="SUPFAM" id="SSF53335">
    <property type="entry name" value="S-adenosyl-L-methionine-dependent methyltransferases"/>
    <property type="match status" value="1"/>
</dbReference>
<dbReference type="EMBL" id="KF826648">
    <property type="protein sequence ID" value="AIS85458.1"/>
    <property type="molecule type" value="Genomic_DNA"/>
</dbReference>
<dbReference type="Pfam" id="PF00891">
    <property type="entry name" value="Methyltransf_2"/>
    <property type="match status" value="1"/>
</dbReference>
<dbReference type="GO" id="GO:0046983">
    <property type="term" value="F:protein dimerization activity"/>
    <property type="evidence" value="ECO:0007669"/>
    <property type="project" value="InterPro"/>
</dbReference>
<evidence type="ECO:0000256" key="1">
    <source>
        <dbReference type="ARBA" id="ARBA00022603"/>
    </source>
</evidence>
<gene>
    <name evidence="6" type="ORF">VASRM7_220</name>
</gene>
<dbReference type="PANTHER" id="PTHR43712">
    <property type="entry name" value="PUTATIVE (AFU_ORTHOLOGUE AFUA_4G14580)-RELATED"/>
    <property type="match status" value="1"/>
</dbReference>
<dbReference type="GO" id="GO:0008171">
    <property type="term" value="F:O-methyltransferase activity"/>
    <property type="evidence" value="ECO:0007669"/>
    <property type="project" value="InterPro"/>
</dbReference>
<evidence type="ECO:0000313" key="6">
    <source>
        <dbReference type="EMBL" id="AIS85458.1"/>
    </source>
</evidence>
<dbReference type="PANTHER" id="PTHR43712:SF2">
    <property type="entry name" value="O-METHYLTRANSFERASE CICE"/>
    <property type="match status" value="1"/>
</dbReference>
<dbReference type="Pfam" id="PF08100">
    <property type="entry name" value="Dimerisation"/>
    <property type="match status" value="1"/>
</dbReference>
<keyword evidence="1 6" id="KW-0489">Methyltransferase</keyword>
<accession>A0A097CS36</accession>
<keyword evidence="3" id="KW-0949">S-adenosyl-L-methionine</keyword>
<evidence type="ECO:0000259" key="4">
    <source>
        <dbReference type="Pfam" id="PF00891"/>
    </source>
</evidence>
<dbReference type="InterPro" id="IPR036390">
    <property type="entry name" value="WH_DNA-bd_sf"/>
</dbReference>
<organism evidence="6">
    <name type="scientific">Verrucosispora sp. MS100047</name>
    <dbReference type="NCBI Taxonomy" id="1410949"/>
    <lineage>
        <taxon>Bacteria</taxon>
        <taxon>Bacillati</taxon>
        <taxon>Actinomycetota</taxon>
        <taxon>Actinomycetes</taxon>
        <taxon>Micromonosporales</taxon>
        <taxon>Micromonosporaceae</taxon>
        <taxon>Micromonospora</taxon>
    </lineage>
</organism>
<dbReference type="PROSITE" id="PS51683">
    <property type="entry name" value="SAM_OMT_II"/>
    <property type="match status" value="1"/>
</dbReference>
<dbReference type="CDD" id="cd02440">
    <property type="entry name" value="AdoMet_MTases"/>
    <property type="match status" value="1"/>
</dbReference>
<dbReference type="InterPro" id="IPR036388">
    <property type="entry name" value="WH-like_DNA-bd_sf"/>
</dbReference>
<dbReference type="InterPro" id="IPR001077">
    <property type="entry name" value="COMT_C"/>
</dbReference>
<reference evidence="6" key="1">
    <citation type="journal article" date="2016" name="Appl. Microbiol. Biotechnol.">
        <title>Anti-MRSA and anti-TB metabolites from marine-derived Verrucosispora sp. MS100047.</title>
        <authorList>
            <person name="Huang P."/>
            <person name="Xie F."/>
            <person name="Ren B."/>
            <person name="Wang Q."/>
            <person name="Wang J."/>
            <person name="Wang Q."/>
            <person name="Abdel-Mageed W.M."/>
            <person name="Liu M."/>
            <person name="Han J."/>
            <person name="Oyeleye A."/>
            <person name="Shen J."/>
            <person name="Song F."/>
            <person name="Dai H."/>
            <person name="Liu X."/>
            <person name="Zhang L."/>
        </authorList>
    </citation>
    <scope>NUCLEOTIDE SEQUENCE</scope>
    <source>
        <strain evidence="6">MS100047</strain>
    </source>
</reference>
<feature type="domain" description="O-methyltransferase dimerisation" evidence="5">
    <location>
        <begin position="19"/>
        <end position="88"/>
    </location>
</feature>
<protein>
    <submittedName>
        <fullName evidence="6">O-methyltransferase family protein</fullName>
    </submittedName>
</protein>